<proteinExistence type="predicted"/>
<feature type="domain" description="HTH araC/xylS-type" evidence="4">
    <location>
        <begin position="156"/>
        <end position="254"/>
    </location>
</feature>
<sequence length="259" mass="30195">MDPSLIDQIYHCEPSLKFCELFDGLSSLWDYSLHRHPYTELIYRKEGFGKTELLDGSQNFTFFDTILYPVNCWHQDRFQASPENVAYCFWVELPQLNLEHPIQVQDHDGKLGSLFSMIHEEYHKSSCCTKQLSLLLRVLLIELIRMSEAAPPTNMERIIQYLNLHMTETISLDTLSSLFFISRSTLTKQFKKETGKTVVEYLNMLRIEKAKLLLITTQKTMEEVAYALGYNSPKYFFRLFKAITGMTPAGFRSSVTEQR</sequence>
<dbReference type="PRINTS" id="PR00032">
    <property type="entry name" value="HTHARAC"/>
</dbReference>
<dbReference type="PROSITE" id="PS00041">
    <property type="entry name" value="HTH_ARAC_FAMILY_1"/>
    <property type="match status" value="1"/>
</dbReference>
<dbReference type="Proteomes" id="UP001300383">
    <property type="component" value="Unassembled WGS sequence"/>
</dbReference>
<keyword evidence="6" id="KW-1185">Reference proteome</keyword>
<dbReference type="PANTHER" id="PTHR43280">
    <property type="entry name" value="ARAC-FAMILY TRANSCRIPTIONAL REGULATOR"/>
    <property type="match status" value="1"/>
</dbReference>
<organism evidence="5 6">
    <name type="scientific">Fusibacillus kribbianus</name>
    <dbReference type="NCBI Taxonomy" id="3044208"/>
    <lineage>
        <taxon>Bacteria</taxon>
        <taxon>Bacillati</taxon>
        <taxon>Bacillota</taxon>
        <taxon>Clostridia</taxon>
        <taxon>Lachnospirales</taxon>
        <taxon>Lachnospiraceae</taxon>
        <taxon>Fusibacillus</taxon>
    </lineage>
</organism>
<keyword evidence="3" id="KW-0804">Transcription</keyword>
<dbReference type="SUPFAM" id="SSF46689">
    <property type="entry name" value="Homeodomain-like"/>
    <property type="match status" value="2"/>
</dbReference>
<keyword evidence="2" id="KW-0238">DNA-binding</keyword>
<dbReference type="SUPFAM" id="SSF51215">
    <property type="entry name" value="Regulatory protein AraC"/>
    <property type="match status" value="1"/>
</dbReference>
<gene>
    <name evidence="5" type="ORF">QJ036_02350</name>
</gene>
<keyword evidence="1" id="KW-0805">Transcription regulation</keyword>
<evidence type="ECO:0000256" key="2">
    <source>
        <dbReference type="ARBA" id="ARBA00023125"/>
    </source>
</evidence>
<evidence type="ECO:0000256" key="3">
    <source>
        <dbReference type="ARBA" id="ARBA00023163"/>
    </source>
</evidence>
<comment type="caution">
    <text evidence="5">The sequence shown here is derived from an EMBL/GenBank/DDBJ whole genome shotgun (WGS) entry which is preliminary data.</text>
</comment>
<protein>
    <submittedName>
        <fullName evidence="5">AraC family transcriptional regulator</fullName>
    </submittedName>
</protein>
<dbReference type="AlphaFoldDB" id="A0AAP4B940"/>
<dbReference type="PROSITE" id="PS01124">
    <property type="entry name" value="HTH_ARAC_FAMILY_2"/>
    <property type="match status" value="1"/>
</dbReference>
<dbReference type="PANTHER" id="PTHR43280:SF28">
    <property type="entry name" value="HTH-TYPE TRANSCRIPTIONAL ACTIVATOR RHAS"/>
    <property type="match status" value="1"/>
</dbReference>
<dbReference type="InterPro" id="IPR018060">
    <property type="entry name" value="HTH_AraC"/>
</dbReference>
<dbReference type="InterPro" id="IPR037923">
    <property type="entry name" value="HTH-like"/>
</dbReference>
<dbReference type="InterPro" id="IPR009057">
    <property type="entry name" value="Homeodomain-like_sf"/>
</dbReference>
<evidence type="ECO:0000259" key="4">
    <source>
        <dbReference type="PROSITE" id="PS01124"/>
    </source>
</evidence>
<name>A0AAP4B940_9FIRM</name>
<dbReference type="Gene3D" id="1.10.10.60">
    <property type="entry name" value="Homeodomain-like"/>
    <property type="match status" value="2"/>
</dbReference>
<dbReference type="GO" id="GO:0003700">
    <property type="term" value="F:DNA-binding transcription factor activity"/>
    <property type="evidence" value="ECO:0007669"/>
    <property type="project" value="InterPro"/>
</dbReference>
<accession>A0AAP4B940</accession>
<dbReference type="RefSeq" id="WP_283229829.1">
    <property type="nucleotide sequence ID" value="NZ_JASGBQ010000002.1"/>
</dbReference>
<dbReference type="EMBL" id="JASGBQ010000002">
    <property type="protein sequence ID" value="MDI9241320.1"/>
    <property type="molecule type" value="Genomic_DNA"/>
</dbReference>
<dbReference type="Pfam" id="PF12833">
    <property type="entry name" value="HTH_18"/>
    <property type="match status" value="1"/>
</dbReference>
<evidence type="ECO:0000313" key="6">
    <source>
        <dbReference type="Proteomes" id="UP001300383"/>
    </source>
</evidence>
<dbReference type="GO" id="GO:0043565">
    <property type="term" value="F:sequence-specific DNA binding"/>
    <property type="evidence" value="ECO:0007669"/>
    <property type="project" value="InterPro"/>
</dbReference>
<evidence type="ECO:0000256" key="1">
    <source>
        <dbReference type="ARBA" id="ARBA00023015"/>
    </source>
</evidence>
<dbReference type="InterPro" id="IPR018062">
    <property type="entry name" value="HTH_AraC-typ_CS"/>
</dbReference>
<evidence type="ECO:0000313" key="5">
    <source>
        <dbReference type="EMBL" id="MDI9241320.1"/>
    </source>
</evidence>
<reference evidence="5 6" key="1">
    <citation type="submission" date="2023-05" db="EMBL/GenBank/DDBJ databases">
        <title>[ruminococcus] sp. nov., isolated from a pig farm feces dump.</title>
        <authorList>
            <person name="Chang Y.-H."/>
        </authorList>
    </citation>
    <scope>NUCLEOTIDE SEQUENCE [LARGE SCALE GENOMIC DNA]</scope>
    <source>
        <strain evidence="5 6">YH-rum2234</strain>
    </source>
</reference>
<dbReference type="InterPro" id="IPR020449">
    <property type="entry name" value="Tscrpt_reg_AraC-type_HTH"/>
</dbReference>
<dbReference type="SMART" id="SM00342">
    <property type="entry name" value="HTH_ARAC"/>
    <property type="match status" value="1"/>
</dbReference>